<accession>A0A5C3N6U2</accession>
<protein>
    <submittedName>
        <fullName evidence="1">Uncharacterized protein</fullName>
    </submittedName>
</protein>
<keyword evidence="2" id="KW-1185">Reference proteome</keyword>
<reference evidence="1 2" key="1">
    <citation type="journal article" date="2019" name="Nat. Ecol. Evol.">
        <title>Megaphylogeny resolves global patterns of mushroom evolution.</title>
        <authorList>
            <person name="Varga T."/>
            <person name="Krizsan K."/>
            <person name="Foldi C."/>
            <person name="Dima B."/>
            <person name="Sanchez-Garcia M."/>
            <person name="Sanchez-Ramirez S."/>
            <person name="Szollosi G.J."/>
            <person name="Szarkandi J.G."/>
            <person name="Papp V."/>
            <person name="Albert L."/>
            <person name="Andreopoulos W."/>
            <person name="Angelini C."/>
            <person name="Antonin V."/>
            <person name="Barry K.W."/>
            <person name="Bougher N.L."/>
            <person name="Buchanan P."/>
            <person name="Buyck B."/>
            <person name="Bense V."/>
            <person name="Catcheside P."/>
            <person name="Chovatia M."/>
            <person name="Cooper J."/>
            <person name="Damon W."/>
            <person name="Desjardin D."/>
            <person name="Finy P."/>
            <person name="Geml J."/>
            <person name="Haridas S."/>
            <person name="Hughes K."/>
            <person name="Justo A."/>
            <person name="Karasinski D."/>
            <person name="Kautmanova I."/>
            <person name="Kiss B."/>
            <person name="Kocsube S."/>
            <person name="Kotiranta H."/>
            <person name="LaButti K.M."/>
            <person name="Lechner B.E."/>
            <person name="Liimatainen K."/>
            <person name="Lipzen A."/>
            <person name="Lukacs Z."/>
            <person name="Mihaltcheva S."/>
            <person name="Morgado L.N."/>
            <person name="Niskanen T."/>
            <person name="Noordeloos M.E."/>
            <person name="Ohm R.A."/>
            <person name="Ortiz-Santana B."/>
            <person name="Ovrebo C."/>
            <person name="Racz N."/>
            <person name="Riley R."/>
            <person name="Savchenko A."/>
            <person name="Shiryaev A."/>
            <person name="Soop K."/>
            <person name="Spirin V."/>
            <person name="Szebenyi C."/>
            <person name="Tomsovsky M."/>
            <person name="Tulloss R.E."/>
            <person name="Uehling J."/>
            <person name="Grigoriev I.V."/>
            <person name="Vagvolgyi C."/>
            <person name="Papp T."/>
            <person name="Martin F.M."/>
            <person name="Miettinen O."/>
            <person name="Hibbett D.S."/>
            <person name="Nagy L.G."/>
        </authorList>
    </citation>
    <scope>NUCLEOTIDE SEQUENCE [LARGE SCALE GENOMIC DNA]</scope>
    <source>
        <strain evidence="1 2">OMC1185</strain>
    </source>
</reference>
<sequence length="97" mass="10979">MRVMERLSEEVPFKMLAFVAQIRDFGYTRAETNHILSFVACGNARRCSTTPGARRINTESPRSCVFISHHHVDKCGQLPQLTLLAHRSELQLPKGRG</sequence>
<organism evidence="1 2">
    <name type="scientific">Heliocybe sulcata</name>
    <dbReference type="NCBI Taxonomy" id="5364"/>
    <lineage>
        <taxon>Eukaryota</taxon>
        <taxon>Fungi</taxon>
        <taxon>Dikarya</taxon>
        <taxon>Basidiomycota</taxon>
        <taxon>Agaricomycotina</taxon>
        <taxon>Agaricomycetes</taxon>
        <taxon>Gloeophyllales</taxon>
        <taxon>Gloeophyllaceae</taxon>
        <taxon>Heliocybe</taxon>
    </lineage>
</organism>
<evidence type="ECO:0000313" key="2">
    <source>
        <dbReference type="Proteomes" id="UP000305948"/>
    </source>
</evidence>
<name>A0A5C3N6U2_9AGAM</name>
<evidence type="ECO:0000313" key="1">
    <source>
        <dbReference type="EMBL" id="TFK53110.1"/>
    </source>
</evidence>
<dbReference type="AlphaFoldDB" id="A0A5C3N6U2"/>
<proteinExistence type="predicted"/>
<dbReference type="Proteomes" id="UP000305948">
    <property type="component" value="Unassembled WGS sequence"/>
</dbReference>
<gene>
    <name evidence="1" type="ORF">OE88DRAFT_1344005</name>
</gene>
<dbReference type="EMBL" id="ML213508">
    <property type="protein sequence ID" value="TFK53110.1"/>
    <property type="molecule type" value="Genomic_DNA"/>
</dbReference>